<organism evidence="1 2">
    <name type="scientific">Haloprofundus marisrubri</name>
    <dbReference type="NCBI Taxonomy" id="1514971"/>
    <lineage>
        <taxon>Archaea</taxon>
        <taxon>Methanobacteriati</taxon>
        <taxon>Methanobacteriota</taxon>
        <taxon>Stenosarchaea group</taxon>
        <taxon>Halobacteria</taxon>
        <taxon>Halobacteriales</taxon>
        <taxon>Haloferacaceae</taxon>
        <taxon>Haloprofundus</taxon>
    </lineage>
</organism>
<gene>
    <name evidence="1" type="ORF">AUR64_10605</name>
</gene>
<dbReference type="OrthoDB" id="228403at2157"/>
<evidence type="ECO:0000313" key="2">
    <source>
        <dbReference type="Proteomes" id="UP000054387"/>
    </source>
</evidence>
<dbReference type="RefSeq" id="WP_058581399.1">
    <property type="nucleotide sequence ID" value="NZ_LOPU01000018.1"/>
</dbReference>
<dbReference type="Proteomes" id="UP000054387">
    <property type="component" value="Unassembled WGS sequence"/>
</dbReference>
<keyword evidence="2" id="KW-1185">Reference proteome</keyword>
<protein>
    <submittedName>
        <fullName evidence="1">Uncharacterized protein</fullName>
    </submittedName>
</protein>
<evidence type="ECO:0000313" key="1">
    <source>
        <dbReference type="EMBL" id="KTG10044.1"/>
    </source>
</evidence>
<name>A0A0W1R992_9EURY</name>
<comment type="caution">
    <text evidence="1">The sequence shown here is derived from an EMBL/GenBank/DDBJ whole genome shotgun (WGS) entry which is preliminary data.</text>
</comment>
<dbReference type="Pfam" id="PF24399">
    <property type="entry name" value="DUF7543"/>
    <property type="match status" value="1"/>
</dbReference>
<accession>A0A0W1R992</accession>
<reference evidence="1 2" key="1">
    <citation type="submission" date="2015-12" db="EMBL/GenBank/DDBJ databases">
        <title>Haloprofundus marisrubri gen. nov., sp. nov., an extremely halophilic archaeon isolated from the Discovery deep brine-seawater interface in the Red Sea.</title>
        <authorList>
            <person name="Zhang G."/>
            <person name="Stingl U."/>
            <person name="Rashid M."/>
        </authorList>
    </citation>
    <scope>NUCLEOTIDE SEQUENCE [LARGE SCALE GENOMIC DNA]</scope>
    <source>
        <strain evidence="1 2">SB9</strain>
    </source>
</reference>
<dbReference type="AlphaFoldDB" id="A0A0W1R992"/>
<dbReference type="InterPro" id="IPR055965">
    <property type="entry name" value="DUF7543"/>
</dbReference>
<proteinExistence type="predicted"/>
<sequence>MGWTKAETTDRLTEWERDDGWATIRLRETGAGRWVVRLDRLEQAPDGRTYRRESVETREAALELVEEWKADSDVPTA</sequence>
<dbReference type="EMBL" id="LOPU01000018">
    <property type="protein sequence ID" value="KTG10044.1"/>
    <property type="molecule type" value="Genomic_DNA"/>
</dbReference>